<reference evidence="1 2" key="1">
    <citation type="submission" date="2019-07" db="EMBL/GenBank/DDBJ databases">
        <title>Whole genome shotgun sequence of Myxococcus virescens NBRC 100334.</title>
        <authorList>
            <person name="Hosoyama A."/>
            <person name="Uohara A."/>
            <person name="Ohji S."/>
            <person name="Ichikawa N."/>
        </authorList>
    </citation>
    <scope>NUCLEOTIDE SEQUENCE [LARGE SCALE GENOMIC DNA]</scope>
    <source>
        <strain evidence="1 2">NBRC 100334</strain>
    </source>
</reference>
<comment type="caution">
    <text evidence="1">The sequence shown here is derived from an EMBL/GenBank/DDBJ whole genome shotgun (WGS) entry which is preliminary data.</text>
</comment>
<dbReference type="EMBL" id="BJVY01000085">
    <property type="protein sequence ID" value="GEL75567.1"/>
    <property type="molecule type" value="Genomic_DNA"/>
</dbReference>
<evidence type="ECO:0000313" key="1">
    <source>
        <dbReference type="EMBL" id="GEL75567.1"/>
    </source>
</evidence>
<sequence length="89" mass="8633">MQPMTAQALAVGAGAAAAGGAASTGAGTGLVATVGPVLRPVRAGWACFGSRASRFARRFRAAVSEATGPVASLRIAVRSADSMDGTGEA</sequence>
<accession>A0A511HPP1</accession>
<protein>
    <submittedName>
        <fullName evidence="1">Uncharacterized protein</fullName>
    </submittedName>
</protein>
<organism evidence="1 2">
    <name type="scientific">Myxococcus virescens</name>
    <dbReference type="NCBI Taxonomy" id="83456"/>
    <lineage>
        <taxon>Bacteria</taxon>
        <taxon>Pseudomonadati</taxon>
        <taxon>Myxococcota</taxon>
        <taxon>Myxococcia</taxon>
        <taxon>Myxococcales</taxon>
        <taxon>Cystobacterineae</taxon>
        <taxon>Myxococcaceae</taxon>
        <taxon>Myxococcus</taxon>
    </lineage>
</organism>
<name>A0A511HPP1_9BACT</name>
<dbReference type="AlphaFoldDB" id="A0A511HPP1"/>
<dbReference type="Proteomes" id="UP000321224">
    <property type="component" value="Unassembled WGS sequence"/>
</dbReference>
<proteinExistence type="predicted"/>
<gene>
    <name evidence="1" type="ORF">MVI01_73510</name>
</gene>
<evidence type="ECO:0000313" key="2">
    <source>
        <dbReference type="Proteomes" id="UP000321224"/>
    </source>
</evidence>